<dbReference type="PANTHER" id="PTHR47633">
    <property type="entry name" value="IMMUNOGLOBULIN"/>
    <property type="match status" value="1"/>
</dbReference>
<dbReference type="GO" id="GO:0005634">
    <property type="term" value="C:nucleus"/>
    <property type="evidence" value="ECO:0007669"/>
    <property type="project" value="UniProtKB-SubCell"/>
</dbReference>
<dbReference type="OMA" id="DISKTEC"/>
<evidence type="ECO:0000256" key="4">
    <source>
        <dbReference type="ARBA" id="ARBA00022490"/>
    </source>
</evidence>
<keyword evidence="5" id="KW-0677">Repeat</keyword>
<name>A0A3Q4I293_NEOBR</name>
<dbReference type="Bgee" id="ENSNBRG00000021228">
    <property type="expression patterns" value="Expressed in muscle tissue and 4 other cell types or tissues"/>
</dbReference>
<dbReference type="SMART" id="SM00409">
    <property type="entry name" value="IG"/>
    <property type="match status" value="3"/>
</dbReference>
<sequence>TRGEAKFQIPSAAGGPYGVTAEEETEKMKPEIVLLPEPIRVLEGETARFRCRVTGYPTPKVNWYLNGQLIRKSKRYRLRYDGIYYLEITDIKPYDSGEVRVVADNNLGSVEHVVKLEIQQKEDFRTHLRRAPEAKPAEAAPEPGKVSFEVVKFKRRTEEGYYESITAVDLKSRKRDDSYEDLLRKTKEELLHRAKEKEEAEKKKEEERRQVTAKPLKPERVKLSPSMEAPKILERITSQTVAQGDEVKFRVRVVGRPEPECQWFKNGVQLEKSDPKQVVNFTQKLEDVSAKEKDTVATFECETNEPFVKLVSDERYSIVSEKKNHKLIVHDVDDSVQGDYIAVVGHLQCSAHLIVECKHYHISTKVTLGLNIVEVTETQLATFECEVSHFNVPSTWLRDGVEIEMSEKFRIVVQGKLHQLKIMNTSNEDSAEYTFVCGNDRDVDERWSGAGAVRQVESLTVSCGNNY</sequence>
<evidence type="ECO:0000256" key="5">
    <source>
        <dbReference type="ARBA" id="ARBA00022737"/>
    </source>
</evidence>
<dbReference type="GeneTree" id="ENSGT01110000267173"/>
<comment type="subcellular location">
    <subcellularLocation>
        <location evidence="2">Cytoplasm</location>
    </subcellularLocation>
    <subcellularLocation>
        <location evidence="1">Nucleus</location>
    </subcellularLocation>
</comment>
<evidence type="ECO:0000256" key="3">
    <source>
        <dbReference type="ARBA" id="ARBA00006692"/>
    </source>
</evidence>
<dbReference type="InterPro" id="IPR013783">
    <property type="entry name" value="Ig-like_fold"/>
</dbReference>
<dbReference type="SUPFAM" id="SSF48726">
    <property type="entry name" value="Immunoglobulin"/>
    <property type="match status" value="3"/>
</dbReference>
<organism evidence="11 12">
    <name type="scientific">Neolamprologus brichardi</name>
    <name type="common">Fairy cichlid</name>
    <name type="synonym">Lamprologus brichardi</name>
    <dbReference type="NCBI Taxonomy" id="32507"/>
    <lineage>
        <taxon>Eukaryota</taxon>
        <taxon>Metazoa</taxon>
        <taxon>Chordata</taxon>
        <taxon>Craniata</taxon>
        <taxon>Vertebrata</taxon>
        <taxon>Euteleostomi</taxon>
        <taxon>Actinopterygii</taxon>
        <taxon>Neopterygii</taxon>
        <taxon>Teleostei</taxon>
        <taxon>Neoteleostei</taxon>
        <taxon>Acanthomorphata</taxon>
        <taxon>Ovalentaria</taxon>
        <taxon>Cichlomorphae</taxon>
        <taxon>Cichliformes</taxon>
        <taxon>Cichlidae</taxon>
        <taxon>African cichlids</taxon>
        <taxon>Pseudocrenilabrinae</taxon>
        <taxon>Lamprologini</taxon>
        <taxon>Neolamprologus</taxon>
    </lineage>
</organism>
<evidence type="ECO:0000256" key="9">
    <source>
        <dbReference type="SAM" id="MobiDB-lite"/>
    </source>
</evidence>
<dbReference type="Pfam" id="PF07679">
    <property type="entry name" value="I-set"/>
    <property type="match status" value="3"/>
</dbReference>
<dbReference type="PANTHER" id="PTHR47633:SF4">
    <property type="entry name" value="MYOPALLADIN ISOFORM X1"/>
    <property type="match status" value="1"/>
</dbReference>
<reference evidence="11" key="1">
    <citation type="submission" date="2025-08" db="UniProtKB">
        <authorList>
            <consortium name="Ensembl"/>
        </authorList>
    </citation>
    <scope>IDENTIFICATION</scope>
</reference>
<dbReference type="GO" id="GO:0005737">
    <property type="term" value="C:cytoplasm"/>
    <property type="evidence" value="ECO:0007669"/>
    <property type="project" value="UniProtKB-SubCell"/>
</dbReference>
<dbReference type="PROSITE" id="PS50835">
    <property type="entry name" value="IG_LIKE"/>
    <property type="match status" value="2"/>
</dbReference>
<dbReference type="CDD" id="cd00096">
    <property type="entry name" value="Ig"/>
    <property type="match status" value="1"/>
</dbReference>
<dbReference type="SMART" id="SM00408">
    <property type="entry name" value="IGc2"/>
    <property type="match status" value="1"/>
</dbReference>
<evidence type="ECO:0000313" key="12">
    <source>
        <dbReference type="Proteomes" id="UP000261580"/>
    </source>
</evidence>
<feature type="domain" description="Ig-like" evidence="10">
    <location>
        <begin position="230"/>
        <end position="312"/>
    </location>
</feature>
<dbReference type="AlphaFoldDB" id="A0A3Q4I293"/>
<dbReference type="Gene3D" id="2.60.40.10">
    <property type="entry name" value="Immunoglobulins"/>
    <property type="match status" value="4"/>
</dbReference>
<dbReference type="FunFam" id="2.60.40.10:FF:000697">
    <property type="entry name" value="titin isoform X1"/>
    <property type="match status" value="1"/>
</dbReference>
<dbReference type="InterPro" id="IPR007110">
    <property type="entry name" value="Ig-like_dom"/>
</dbReference>
<protein>
    <recommendedName>
        <fullName evidence="10">Ig-like domain-containing protein</fullName>
    </recommendedName>
</protein>
<evidence type="ECO:0000256" key="2">
    <source>
        <dbReference type="ARBA" id="ARBA00004496"/>
    </source>
</evidence>
<dbReference type="Proteomes" id="UP000261580">
    <property type="component" value="Unassembled WGS sequence"/>
</dbReference>
<evidence type="ECO:0000313" key="11">
    <source>
        <dbReference type="Ensembl" id="ENSNBRP00000027853.1"/>
    </source>
</evidence>
<dbReference type="InterPro" id="IPR013098">
    <property type="entry name" value="Ig_I-set"/>
</dbReference>
<dbReference type="InterPro" id="IPR003598">
    <property type="entry name" value="Ig_sub2"/>
</dbReference>
<dbReference type="InterPro" id="IPR036179">
    <property type="entry name" value="Ig-like_dom_sf"/>
</dbReference>
<feature type="domain" description="Ig-like" evidence="10">
    <location>
        <begin position="30"/>
        <end position="117"/>
    </location>
</feature>
<evidence type="ECO:0000256" key="6">
    <source>
        <dbReference type="ARBA" id="ARBA00023157"/>
    </source>
</evidence>
<keyword evidence="7" id="KW-0539">Nucleus</keyword>
<keyword evidence="6" id="KW-1015">Disulfide bond</keyword>
<evidence type="ECO:0000256" key="1">
    <source>
        <dbReference type="ARBA" id="ARBA00004123"/>
    </source>
</evidence>
<accession>A0A3Q4I293</accession>
<reference evidence="11" key="2">
    <citation type="submission" date="2025-09" db="UniProtKB">
        <authorList>
            <consortium name="Ensembl"/>
        </authorList>
    </citation>
    <scope>IDENTIFICATION</scope>
</reference>
<evidence type="ECO:0000256" key="7">
    <source>
        <dbReference type="ARBA" id="ARBA00023242"/>
    </source>
</evidence>
<dbReference type="Ensembl" id="ENSNBRT00000028579.1">
    <property type="protein sequence ID" value="ENSNBRP00000027853.1"/>
    <property type="gene ID" value="ENSNBRG00000021228.1"/>
</dbReference>
<dbReference type="InterPro" id="IPR003599">
    <property type="entry name" value="Ig_sub"/>
</dbReference>
<keyword evidence="12" id="KW-1185">Reference proteome</keyword>
<comment type="similarity">
    <text evidence="3">Belongs to the protein kinase superfamily. CAMK Ser/Thr protein kinase family.</text>
</comment>
<keyword evidence="4" id="KW-0963">Cytoplasm</keyword>
<proteinExistence type="inferred from homology"/>
<evidence type="ECO:0000256" key="8">
    <source>
        <dbReference type="ARBA" id="ARBA00023319"/>
    </source>
</evidence>
<dbReference type="FunFam" id="2.60.40.10:FF:000050">
    <property type="entry name" value="Titin isoform B"/>
    <property type="match status" value="1"/>
</dbReference>
<keyword evidence="8" id="KW-0393">Immunoglobulin domain</keyword>
<dbReference type="STRING" id="32507.ENSNBRP00000027853"/>
<feature type="region of interest" description="Disordered" evidence="9">
    <location>
        <begin position="1"/>
        <end position="21"/>
    </location>
</feature>
<evidence type="ECO:0000259" key="10">
    <source>
        <dbReference type="PROSITE" id="PS50835"/>
    </source>
</evidence>
<feature type="region of interest" description="Disordered" evidence="9">
    <location>
        <begin position="194"/>
        <end position="213"/>
    </location>
</feature>